<protein>
    <submittedName>
        <fullName evidence="2">Carnosine N-methyltransferase 2-like</fullName>
    </submittedName>
</protein>
<accession>A0A8B7XHB1</accession>
<dbReference type="Gene3D" id="3.40.50.150">
    <property type="entry name" value="Vaccinia Virus protein VP39"/>
    <property type="match status" value="1"/>
</dbReference>
<evidence type="ECO:0000313" key="1">
    <source>
        <dbReference type="Proteomes" id="UP000694845"/>
    </source>
</evidence>
<reference evidence="2" key="1">
    <citation type="submission" date="2025-08" db="UniProtKB">
        <authorList>
            <consortium name="RefSeq"/>
        </authorList>
    </citation>
    <scope>IDENTIFICATION</scope>
</reference>
<gene>
    <name evidence="2" type="primary">LOC110973582</name>
</gene>
<evidence type="ECO:0000313" key="2">
    <source>
        <dbReference type="RefSeq" id="XP_022080184.1"/>
    </source>
</evidence>
<sequence>MASTRLRSLSHHPDDYAKSFSAYMAVSDKFDSYATWGDNVFGKAVTSKITVMLGEQEELRILGIGSGSGELDVKMLTKLLLRFPLINNRVVEPAGFMIAKYKALVESKAHELQGVRCDWRQQTMQQYAKEAGDSTKFHFIHACQSCTTWKIWKAR</sequence>
<dbReference type="OrthoDB" id="5984880at2759"/>
<dbReference type="InterPro" id="IPR029063">
    <property type="entry name" value="SAM-dependent_MTases_sf"/>
</dbReference>
<dbReference type="AlphaFoldDB" id="A0A8B7XHB1"/>
<keyword evidence="1" id="KW-1185">Reference proteome</keyword>
<dbReference type="GeneID" id="110973582"/>
<name>A0A8B7XHB1_ACAPL</name>
<dbReference type="KEGG" id="aplc:110973582"/>
<organism evidence="1 2">
    <name type="scientific">Acanthaster planci</name>
    <name type="common">Crown-of-thorns starfish</name>
    <dbReference type="NCBI Taxonomy" id="133434"/>
    <lineage>
        <taxon>Eukaryota</taxon>
        <taxon>Metazoa</taxon>
        <taxon>Echinodermata</taxon>
        <taxon>Eleutherozoa</taxon>
        <taxon>Asterozoa</taxon>
        <taxon>Asteroidea</taxon>
        <taxon>Valvatacea</taxon>
        <taxon>Valvatida</taxon>
        <taxon>Acanthasteridae</taxon>
        <taxon>Acanthaster</taxon>
    </lineage>
</organism>
<dbReference type="Proteomes" id="UP000694845">
    <property type="component" value="Unplaced"/>
</dbReference>
<proteinExistence type="predicted"/>
<dbReference type="SUPFAM" id="SSF53335">
    <property type="entry name" value="S-adenosyl-L-methionine-dependent methyltransferases"/>
    <property type="match status" value="1"/>
</dbReference>
<dbReference type="RefSeq" id="XP_022080184.1">
    <property type="nucleotide sequence ID" value="XM_022224492.1"/>
</dbReference>